<proteinExistence type="predicted"/>
<accession>A0A1H3SCR4</accession>
<sequence>MASVALAATGGARHHDMTADVVVDLLWALAEPDSGLEHVRAATSPGRVDVILFSIAENALSAAEAGARLCELATTTAPQFEGWRIVHD</sequence>
<dbReference type="STRING" id="589385.SAMN05421504_113101"/>
<dbReference type="OrthoDB" id="3397317at2"/>
<dbReference type="EMBL" id="FNON01000013">
    <property type="protein sequence ID" value="SDZ35341.1"/>
    <property type="molecule type" value="Genomic_DNA"/>
</dbReference>
<keyword evidence="2" id="KW-1185">Reference proteome</keyword>
<reference evidence="1 2" key="1">
    <citation type="submission" date="2016-10" db="EMBL/GenBank/DDBJ databases">
        <authorList>
            <person name="de Groot N.N."/>
        </authorList>
    </citation>
    <scope>NUCLEOTIDE SEQUENCE [LARGE SCALE GENOMIC DNA]</scope>
    <source>
        <strain evidence="1 2">CPCC 202699</strain>
    </source>
</reference>
<protein>
    <submittedName>
        <fullName evidence="1">Uncharacterized protein</fullName>
    </submittedName>
</protein>
<evidence type="ECO:0000313" key="2">
    <source>
        <dbReference type="Proteomes" id="UP000199515"/>
    </source>
</evidence>
<dbReference type="Proteomes" id="UP000199515">
    <property type="component" value="Unassembled WGS sequence"/>
</dbReference>
<name>A0A1H3SCR4_9PSEU</name>
<organism evidence="1 2">
    <name type="scientific">Amycolatopsis xylanica</name>
    <dbReference type="NCBI Taxonomy" id="589385"/>
    <lineage>
        <taxon>Bacteria</taxon>
        <taxon>Bacillati</taxon>
        <taxon>Actinomycetota</taxon>
        <taxon>Actinomycetes</taxon>
        <taxon>Pseudonocardiales</taxon>
        <taxon>Pseudonocardiaceae</taxon>
        <taxon>Amycolatopsis</taxon>
    </lineage>
</organism>
<dbReference type="RefSeq" id="WP_091298931.1">
    <property type="nucleotide sequence ID" value="NZ_FNON01000013.1"/>
</dbReference>
<dbReference type="AlphaFoldDB" id="A0A1H3SCR4"/>
<evidence type="ECO:0000313" key="1">
    <source>
        <dbReference type="EMBL" id="SDZ35341.1"/>
    </source>
</evidence>
<gene>
    <name evidence="1" type="ORF">SAMN05421504_113101</name>
</gene>